<proteinExistence type="predicted"/>
<accession>A0ABP5U8E8</accession>
<evidence type="ECO:0000313" key="3">
    <source>
        <dbReference type="Proteomes" id="UP001501444"/>
    </source>
</evidence>
<evidence type="ECO:0008006" key="4">
    <source>
        <dbReference type="Google" id="ProtNLM"/>
    </source>
</evidence>
<dbReference type="Gene3D" id="1.10.8.1060">
    <property type="entry name" value="Corynebacterium glutamicum thioredoxin-dependent arsenate reductase, N-terminal domain"/>
    <property type="match status" value="1"/>
</dbReference>
<evidence type="ECO:0000256" key="1">
    <source>
        <dbReference type="SAM" id="MobiDB-lite"/>
    </source>
</evidence>
<dbReference type="Proteomes" id="UP001501444">
    <property type="component" value="Unassembled WGS sequence"/>
</dbReference>
<reference evidence="3" key="1">
    <citation type="journal article" date="2019" name="Int. J. Syst. Evol. Microbiol.">
        <title>The Global Catalogue of Microorganisms (GCM) 10K type strain sequencing project: providing services to taxonomists for standard genome sequencing and annotation.</title>
        <authorList>
            <consortium name="The Broad Institute Genomics Platform"/>
            <consortium name="The Broad Institute Genome Sequencing Center for Infectious Disease"/>
            <person name="Wu L."/>
            <person name="Ma J."/>
        </authorList>
    </citation>
    <scope>NUCLEOTIDE SEQUENCE [LARGE SCALE GENOMIC DNA]</scope>
    <source>
        <strain evidence="3">JCM 3272</strain>
    </source>
</reference>
<gene>
    <name evidence="2" type="ORF">GCM10010170_074050</name>
</gene>
<keyword evidence="3" id="KW-1185">Reference proteome</keyword>
<protein>
    <recommendedName>
        <fullName evidence="4">DUF2267 domain-containing protein</fullName>
    </recommendedName>
</protein>
<name>A0ABP5U8E8_9ACTN</name>
<dbReference type="NCBIfam" id="NF046112">
    <property type="entry name" value="MSMEG_6209_Nter"/>
    <property type="match status" value="1"/>
</dbReference>
<feature type="region of interest" description="Disordered" evidence="1">
    <location>
        <begin position="1"/>
        <end position="71"/>
    </location>
</feature>
<dbReference type="EMBL" id="BAAARV010000073">
    <property type="protein sequence ID" value="GAA2372043.1"/>
    <property type="molecule type" value="Genomic_DNA"/>
</dbReference>
<organism evidence="2 3">
    <name type="scientific">Dactylosporangium salmoneum</name>
    <dbReference type="NCBI Taxonomy" id="53361"/>
    <lineage>
        <taxon>Bacteria</taxon>
        <taxon>Bacillati</taxon>
        <taxon>Actinomycetota</taxon>
        <taxon>Actinomycetes</taxon>
        <taxon>Micromonosporales</taxon>
        <taxon>Micromonosporaceae</taxon>
        <taxon>Dactylosporangium</taxon>
    </lineage>
</organism>
<comment type="caution">
    <text evidence="2">The sequence shown here is derived from an EMBL/GenBank/DDBJ whole genome shotgun (WGS) entry which is preliminary data.</text>
</comment>
<evidence type="ECO:0000313" key="2">
    <source>
        <dbReference type="EMBL" id="GAA2372043.1"/>
    </source>
</evidence>
<sequence>MPESEDTPVRTPEPDSEDTPVRTPEPDSEDTPVRTPEPDSEDTPVRTPEPDSEDTPVRTPEPGTEDTQRHRCRGEGAAMLATEFKTQVEAHAIEHATERLIRRYAGRHDTETVNAAVRHAMQRYGNADIHAFVPVFVERDVRRLLDAPRG</sequence>